<dbReference type="InterPro" id="IPR050229">
    <property type="entry name" value="GlpE_sulfurtransferase"/>
</dbReference>
<dbReference type="SUPFAM" id="SSF52821">
    <property type="entry name" value="Rhodanese/Cell cycle control phosphatase"/>
    <property type="match status" value="1"/>
</dbReference>
<feature type="domain" description="Rhodanese" evidence="1">
    <location>
        <begin position="19"/>
        <end position="103"/>
    </location>
</feature>
<keyword evidence="3" id="KW-1185">Reference proteome</keyword>
<reference evidence="2 3" key="1">
    <citation type="submission" date="2012-06" db="EMBL/GenBank/DDBJ databases">
        <title>Complete sequence of chromosome of Mycobacterium chubuense NBB4.</title>
        <authorList>
            <consortium name="US DOE Joint Genome Institute"/>
            <person name="Lucas S."/>
            <person name="Han J."/>
            <person name="Lapidus A."/>
            <person name="Cheng J.-F."/>
            <person name="Goodwin L."/>
            <person name="Pitluck S."/>
            <person name="Peters L."/>
            <person name="Mikhailova N."/>
            <person name="Teshima H."/>
            <person name="Detter J.C."/>
            <person name="Han C."/>
            <person name="Tapia R."/>
            <person name="Land M."/>
            <person name="Hauser L."/>
            <person name="Kyrpides N."/>
            <person name="Ivanova N."/>
            <person name="Pagani I."/>
            <person name="Mattes T."/>
            <person name="Holmes A."/>
            <person name="Rutledge P."/>
            <person name="Paulsen I."/>
            <person name="Coleman N."/>
            <person name="Woyke T."/>
        </authorList>
    </citation>
    <scope>NUCLEOTIDE SEQUENCE [LARGE SCALE GENOMIC DNA]</scope>
    <source>
        <strain evidence="2 3">NBB4</strain>
    </source>
</reference>
<dbReference type="AlphaFoldDB" id="I4BN34"/>
<organism evidence="2 3">
    <name type="scientific">Mycolicibacterium chubuense (strain NBB4)</name>
    <name type="common">Mycobacterium chubuense</name>
    <dbReference type="NCBI Taxonomy" id="710421"/>
    <lineage>
        <taxon>Bacteria</taxon>
        <taxon>Bacillati</taxon>
        <taxon>Actinomycetota</taxon>
        <taxon>Actinomycetes</taxon>
        <taxon>Mycobacteriales</taxon>
        <taxon>Mycobacteriaceae</taxon>
        <taxon>Mycolicibacterium</taxon>
    </lineage>
</organism>
<accession>I4BN34</accession>
<dbReference type="Gene3D" id="3.40.250.10">
    <property type="entry name" value="Rhodanese-like domain"/>
    <property type="match status" value="1"/>
</dbReference>
<dbReference type="Pfam" id="PF00581">
    <property type="entry name" value="Rhodanese"/>
    <property type="match status" value="1"/>
</dbReference>
<dbReference type="PANTHER" id="PTHR43031:SF1">
    <property type="entry name" value="PYRIDINE NUCLEOTIDE-DISULPHIDE OXIDOREDUCTASE"/>
    <property type="match status" value="1"/>
</dbReference>
<evidence type="ECO:0000313" key="2">
    <source>
        <dbReference type="EMBL" id="AFM18691.1"/>
    </source>
</evidence>
<dbReference type="RefSeq" id="WP_014817164.1">
    <property type="nucleotide sequence ID" value="NC_018027.1"/>
</dbReference>
<dbReference type="OrthoDB" id="9800872at2"/>
<evidence type="ECO:0000259" key="1">
    <source>
        <dbReference type="PROSITE" id="PS50206"/>
    </source>
</evidence>
<dbReference type="STRING" id="710421.Mycch_3967"/>
<dbReference type="Proteomes" id="UP000006057">
    <property type="component" value="Chromosome"/>
</dbReference>
<dbReference type="InterPro" id="IPR036873">
    <property type="entry name" value="Rhodanese-like_dom_sf"/>
</dbReference>
<protein>
    <submittedName>
        <fullName evidence="2">Rhodanese-related sulfurtransferase</fullName>
    </submittedName>
</protein>
<gene>
    <name evidence="2" type="ordered locus">Mycch_3967</name>
</gene>
<dbReference type="InterPro" id="IPR001763">
    <property type="entry name" value="Rhodanese-like_dom"/>
</dbReference>
<name>I4BN34_MYCCN</name>
<dbReference type="EMBL" id="CP003053">
    <property type="protein sequence ID" value="AFM18691.1"/>
    <property type="molecule type" value="Genomic_DNA"/>
</dbReference>
<dbReference type="eggNOG" id="COG0607">
    <property type="taxonomic scope" value="Bacteria"/>
</dbReference>
<dbReference type="PANTHER" id="PTHR43031">
    <property type="entry name" value="FAD-DEPENDENT OXIDOREDUCTASE"/>
    <property type="match status" value="1"/>
</dbReference>
<keyword evidence="2" id="KW-0808">Transferase</keyword>
<dbReference type="PATRIC" id="fig|710421.3.peg.3963"/>
<sequence length="104" mass="10929">MAAVQEVDIATLARAWESGAPVLDVREDHEFAQAHVPRAQWIPLGELPARVGEVPADTTVYVICASGNRSKRGAEILEDSGRSAVSVAGGTKGWIRAGHPAESG</sequence>
<dbReference type="KEGG" id="mcb:Mycch_3967"/>
<proteinExistence type="predicted"/>
<dbReference type="SMART" id="SM00450">
    <property type="entry name" value="RHOD"/>
    <property type="match status" value="1"/>
</dbReference>
<dbReference type="PROSITE" id="PS50206">
    <property type="entry name" value="RHODANESE_3"/>
    <property type="match status" value="1"/>
</dbReference>
<evidence type="ECO:0000313" key="3">
    <source>
        <dbReference type="Proteomes" id="UP000006057"/>
    </source>
</evidence>
<dbReference type="CDD" id="cd00158">
    <property type="entry name" value="RHOD"/>
    <property type="match status" value="1"/>
</dbReference>
<dbReference type="HOGENOM" id="CLU_089574_13_0_11"/>
<dbReference type="GO" id="GO:0016740">
    <property type="term" value="F:transferase activity"/>
    <property type="evidence" value="ECO:0007669"/>
    <property type="project" value="UniProtKB-KW"/>
</dbReference>